<evidence type="ECO:0000256" key="3">
    <source>
        <dbReference type="ARBA" id="ARBA00022989"/>
    </source>
</evidence>
<comment type="subcellular location">
    <subcellularLocation>
        <location evidence="1">Membrane</location>
        <topology evidence="1">Multi-pass membrane protein</topology>
    </subcellularLocation>
</comment>
<feature type="transmembrane region" description="Helical" evidence="5">
    <location>
        <begin position="103"/>
        <end position="121"/>
    </location>
</feature>
<evidence type="ECO:0000313" key="8">
    <source>
        <dbReference type="Proteomes" id="UP000094243"/>
    </source>
</evidence>
<evidence type="ECO:0000256" key="2">
    <source>
        <dbReference type="ARBA" id="ARBA00022692"/>
    </source>
</evidence>
<name>A0A1E3RTU1_9MYCO</name>
<comment type="caution">
    <text evidence="7">The sequence shown here is derived from an EMBL/GenBank/DDBJ whole genome shotgun (WGS) entry which is preliminary data.</text>
</comment>
<reference evidence="8" key="1">
    <citation type="submission" date="2016-09" db="EMBL/GenBank/DDBJ databases">
        <authorList>
            <person name="Greninger A.L."/>
            <person name="Jerome K.R."/>
            <person name="Mcnair B."/>
            <person name="Wallis C."/>
            <person name="Fang F."/>
        </authorList>
    </citation>
    <scope>NUCLEOTIDE SEQUENCE [LARGE SCALE GENOMIC DNA]</scope>
    <source>
        <strain evidence="8">M7</strain>
    </source>
</reference>
<dbReference type="Proteomes" id="UP000094243">
    <property type="component" value="Unassembled WGS sequence"/>
</dbReference>
<dbReference type="Pfam" id="PF01694">
    <property type="entry name" value="Rhomboid"/>
    <property type="match status" value="1"/>
</dbReference>
<dbReference type="GO" id="GO:0016020">
    <property type="term" value="C:membrane"/>
    <property type="evidence" value="ECO:0007669"/>
    <property type="project" value="UniProtKB-SubCell"/>
</dbReference>
<dbReference type="PANTHER" id="PTHR43731">
    <property type="entry name" value="RHOMBOID PROTEASE"/>
    <property type="match status" value="1"/>
</dbReference>
<evidence type="ECO:0000313" key="7">
    <source>
        <dbReference type="EMBL" id="ODQ93279.1"/>
    </source>
</evidence>
<feature type="transmembrane region" description="Helical" evidence="5">
    <location>
        <begin position="166"/>
        <end position="184"/>
    </location>
</feature>
<accession>A0A1E3RTU1</accession>
<dbReference type="GO" id="GO:0004252">
    <property type="term" value="F:serine-type endopeptidase activity"/>
    <property type="evidence" value="ECO:0007669"/>
    <property type="project" value="InterPro"/>
</dbReference>
<dbReference type="OrthoDB" id="465874at2"/>
<protein>
    <submittedName>
        <fullName evidence="7">Rhomboid family intramembrane serine protease</fullName>
    </submittedName>
</protein>
<sequence>MGMTGTGGYPGTPGPAPSKKRPAWMVGGLTIISFVVLLYVIEAYDVATGHRLDNNGIRPLESDGLGGILFAPLLHSDWDHLLANTIPALVLGFLMTLAGMSRFIFATAIVWILGGFGTWLIGNVGVHCPYVGVRCETNHIGASGLIFGWLAFLIVFGFFTRKIWEIVVGVVVLLVYGSILFGVLPGTPGVSWQGHLSGAVAGVIAAYLLSGPERKARALRRPVPPPYLTS</sequence>
<organism evidence="7 8">
    <name type="scientific">Mycolicibacterium holsaticum</name>
    <dbReference type="NCBI Taxonomy" id="152142"/>
    <lineage>
        <taxon>Bacteria</taxon>
        <taxon>Bacillati</taxon>
        <taxon>Actinomycetota</taxon>
        <taxon>Actinomycetes</taxon>
        <taxon>Mycobacteriales</taxon>
        <taxon>Mycobacteriaceae</taxon>
        <taxon>Mycolicibacterium</taxon>
    </lineage>
</organism>
<dbReference type="EMBL" id="MIGZ01000072">
    <property type="protein sequence ID" value="ODQ93279.1"/>
    <property type="molecule type" value="Genomic_DNA"/>
</dbReference>
<dbReference type="GO" id="GO:0006508">
    <property type="term" value="P:proteolysis"/>
    <property type="evidence" value="ECO:0007669"/>
    <property type="project" value="UniProtKB-KW"/>
</dbReference>
<dbReference type="RefSeq" id="WP_069405740.1">
    <property type="nucleotide sequence ID" value="NZ_MIGZ01000072.1"/>
</dbReference>
<keyword evidence="8" id="KW-1185">Reference proteome</keyword>
<keyword evidence="7" id="KW-0645">Protease</keyword>
<dbReference type="SUPFAM" id="SSF144091">
    <property type="entry name" value="Rhomboid-like"/>
    <property type="match status" value="1"/>
</dbReference>
<dbReference type="PANTHER" id="PTHR43731:SF9">
    <property type="entry name" value="SLR1461 PROTEIN"/>
    <property type="match status" value="1"/>
</dbReference>
<evidence type="ECO:0000256" key="5">
    <source>
        <dbReference type="SAM" id="Phobius"/>
    </source>
</evidence>
<dbReference type="InterPro" id="IPR035952">
    <property type="entry name" value="Rhomboid-like_sf"/>
</dbReference>
<evidence type="ECO:0000256" key="1">
    <source>
        <dbReference type="ARBA" id="ARBA00004141"/>
    </source>
</evidence>
<feature type="transmembrane region" description="Helical" evidence="5">
    <location>
        <begin position="190"/>
        <end position="210"/>
    </location>
</feature>
<evidence type="ECO:0000259" key="6">
    <source>
        <dbReference type="Pfam" id="PF01694"/>
    </source>
</evidence>
<keyword evidence="4 5" id="KW-0472">Membrane</keyword>
<proteinExistence type="predicted"/>
<dbReference type="InterPro" id="IPR022764">
    <property type="entry name" value="Peptidase_S54_rhomboid_dom"/>
</dbReference>
<evidence type="ECO:0000256" key="4">
    <source>
        <dbReference type="ARBA" id="ARBA00023136"/>
    </source>
</evidence>
<dbReference type="InterPro" id="IPR050925">
    <property type="entry name" value="Rhomboid_protease_S54"/>
</dbReference>
<dbReference type="AlphaFoldDB" id="A0A1E3RTU1"/>
<keyword evidence="2 5" id="KW-0812">Transmembrane</keyword>
<gene>
    <name evidence="7" type="ORF">BHQ17_13720</name>
</gene>
<feature type="transmembrane region" description="Helical" evidence="5">
    <location>
        <begin position="23"/>
        <end position="41"/>
    </location>
</feature>
<keyword evidence="7" id="KW-0378">Hydrolase</keyword>
<feature type="domain" description="Peptidase S54 rhomboid" evidence="6">
    <location>
        <begin position="68"/>
        <end position="210"/>
    </location>
</feature>
<keyword evidence="3 5" id="KW-1133">Transmembrane helix</keyword>
<dbReference type="Gene3D" id="1.20.1540.10">
    <property type="entry name" value="Rhomboid-like"/>
    <property type="match status" value="1"/>
</dbReference>
<feature type="transmembrane region" description="Helical" evidence="5">
    <location>
        <begin position="141"/>
        <end position="159"/>
    </location>
</feature>